<dbReference type="RefSeq" id="WP_129350582.1">
    <property type="nucleotide sequence ID" value="NZ_CP026538.1"/>
</dbReference>
<dbReference type="KEGG" id="dcb:C3Y92_05875"/>
<reference evidence="2 3" key="1">
    <citation type="submission" date="2018-02" db="EMBL/GenBank/DDBJ databases">
        <title>Genome sequence of Desulfovibrio carbinolicus DSM 3852.</title>
        <authorList>
            <person name="Wilbanks E."/>
            <person name="Skennerton C.T."/>
            <person name="Orphan V.J."/>
        </authorList>
    </citation>
    <scope>NUCLEOTIDE SEQUENCE [LARGE SCALE GENOMIC DNA]</scope>
    <source>
        <strain evidence="2 3">DSM 3852</strain>
    </source>
</reference>
<keyword evidence="3" id="KW-1185">Reference proteome</keyword>
<dbReference type="AlphaFoldDB" id="A0A4P6HIC1"/>
<organism evidence="2 3">
    <name type="scientific">Solidesulfovibrio carbinolicus</name>
    <dbReference type="NCBI Taxonomy" id="296842"/>
    <lineage>
        <taxon>Bacteria</taxon>
        <taxon>Pseudomonadati</taxon>
        <taxon>Thermodesulfobacteriota</taxon>
        <taxon>Desulfovibrionia</taxon>
        <taxon>Desulfovibrionales</taxon>
        <taxon>Desulfovibrionaceae</taxon>
        <taxon>Solidesulfovibrio</taxon>
    </lineage>
</organism>
<evidence type="ECO:0000313" key="2">
    <source>
        <dbReference type="EMBL" id="QAZ66797.1"/>
    </source>
</evidence>
<dbReference type="OrthoDB" id="186937at2"/>
<name>A0A4P6HIC1_9BACT</name>
<dbReference type="InterPro" id="IPR006171">
    <property type="entry name" value="TOPRIM_dom"/>
</dbReference>
<sequence>MATELWSEFRAFLKSAGLRPVDILADGTIHRCGTAGKERGADGSYLLYPDSPAYGHCWNFRTGEEGVWRDKSSTPLSREAQARIEKTRRARQKAVDARLADARNRALRILNATRTAPHDHPYLVGKGIKPHGNVRVAQDGRLVVPVYDANDALTSLQFITAKGEKRFLAGGKIRGGFFRIDGDDGPLYLVEGYATGATIHAATKGTVLVCFACNNLMPVAEAARQALPGRPMVICADNDHETAARHGKNPGIDHAVAAARVVQAHVAVPVFKDPTGKTDFNDLAAAEGLDAVKASLDKAEPPASPPTTTGAKAPIVVLSASDFLAYGFPKREHILDPILPSQGLALLYAPGGWAKPFWP</sequence>
<accession>A0A4P6HIC1</accession>
<proteinExistence type="predicted"/>
<feature type="domain" description="Toprim" evidence="1">
    <location>
        <begin position="187"/>
        <end position="288"/>
    </location>
</feature>
<evidence type="ECO:0000313" key="3">
    <source>
        <dbReference type="Proteomes" id="UP000293296"/>
    </source>
</evidence>
<dbReference type="EMBL" id="CP026538">
    <property type="protein sequence ID" value="QAZ66797.1"/>
    <property type="molecule type" value="Genomic_DNA"/>
</dbReference>
<evidence type="ECO:0000259" key="1">
    <source>
        <dbReference type="Pfam" id="PF13362"/>
    </source>
</evidence>
<gene>
    <name evidence="2" type="ORF">C3Y92_05875</name>
</gene>
<dbReference type="Proteomes" id="UP000293296">
    <property type="component" value="Chromosome"/>
</dbReference>
<dbReference type="Pfam" id="PF13362">
    <property type="entry name" value="Toprim_3"/>
    <property type="match status" value="1"/>
</dbReference>
<protein>
    <recommendedName>
        <fullName evidence="1">Toprim domain-containing protein</fullName>
    </recommendedName>
</protein>
<dbReference type="CDD" id="cd01029">
    <property type="entry name" value="TOPRIM_primases"/>
    <property type="match status" value="1"/>
</dbReference>
<dbReference type="InterPro" id="IPR034154">
    <property type="entry name" value="TOPRIM_DnaG/twinkle"/>
</dbReference>